<dbReference type="Proteomes" id="UP000036503">
    <property type="component" value="Unassembled WGS sequence"/>
</dbReference>
<evidence type="ECO:0000313" key="9">
    <source>
        <dbReference type="Proteomes" id="UP000036503"/>
    </source>
</evidence>
<dbReference type="PROSITE" id="PS00063">
    <property type="entry name" value="ALDOKETO_REDUCTASE_3"/>
    <property type="match status" value="1"/>
</dbReference>
<dbReference type="InterPro" id="IPR018170">
    <property type="entry name" value="Aldo/ket_reductase_CS"/>
</dbReference>
<sequence length="272" mass="30876">MQTTITLNNEIKIPQVGLGVFRATDSEAQTAVTWALETGYRHIDTAKIYGNEAGVGRAIADSRIPREEIFITTKLWTEDIRQKHVKAAFEKSLTALHTNYINLYLIHWPAAGFADAWQVMEELYQQGKIRAIGVSNFHTHHLEELAKVQTIKPAVNQIESHPYFSNQKLIEDCQTAGIPIEVWSPLGGKAAMPLVDPVIVALAEKYQRTPAQIIIRWHMQRGVIVLPKSVHRERIISNFNVFDFQLTPEDMQSINALNRNQRVGSDPDHFDF</sequence>
<organism evidence="8 9">
    <name type="scientific">Megasphaera cerevisiae DSM 20462</name>
    <dbReference type="NCBI Taxonomy" id="1122219"/>
    <lineage>
        <taxon>Bacteria</taxon>
        <taxon>Bacillati</taxon>
        <taxon>Bacillota</taxon>
        <taxon>Negativicutes</taxon>
        <taxon>Veillonellales</taxon>
        <taxon>Veillonellaceae</taxon>
        <taxon>Megasphaera</taxon>
    </lineage>
</organism>
<evidence type="ECO:0000256" key="2">
    <source>
        <dbReference type="ARBA" id="ARBA00022857"/>
    </source>
</evidence>
<dbReference type="Gene3D" id="3.20.20.100">
    <property type="entry name" value="NADP-dependent oxidoreductase domain"/>
    <property type="match status" value="1"/>
</dbReference>
<feature type="binding site" evidence="5">
    <location>
        <position position="107"/>
    </location>
    <ligand>
        <name>substrate</name>
    </ligand>
</feature>
<accession>A0A0J6ZKL5</accession>
<dbReference type="InterPro" id="IPR036812">
    <property type="entry name" value="NAD(P)_OxRdtase_dom_sf"/>
</dbReference>
<gene>
    <name evidence="8" type="ORF">AB840_13910</name>
</gene>
<comment type="similarity">
    <text evidence="1">Belongs to the aldo/keto reductase family.</text>
</comment>
<dbReference type="EMBL" id="LEKT01000068">
    <property type="protein sequence ID" value="KMO85376.1"/>
    <property type="molecule type" value="Genomic_DNA"/>
</dbReference>
<dbReference type="PRINTS" id="PR00069">
    <property type="entry name" value="ALDKETRDTASE"/>
</dbReference>
<evidence type="ECO:0000256" key="1">
    <source>
        <dbReference type="ARBA" id="ARBA00007905"/>
    </source>
</evidence>
<dbReference type="PANTHER" id="PTHR43827:SF3">
    <property type="entry name" value="NADP-DEPENDENT OXIDOREDUCTASE DOMAIN-CONTAINING PROTEIN"/>
    <property type="match status" value="1"/>
</dbReference>
<evidence type="ECO:0000256" key="3">
    <source>
        <dbReference type="ARBA" id="ARBA00023002"/>
    </source>
</evidence>
<evidence type="ECO:0000256" key="6">
    <source>
        <dbReference type="PIRSR" id="PIRSR000097-3"/>
    </source>
</evidence>
<evidence type="ECO:0000256" key="5">
    <source>
        <dbReference type="PIRSR" id="PIRSR000097-2"/>
    </source>
</evidence>
<feature type="site" description="Lowers pKa of active site Tyr" evidence="6">
    <location>
        <position position="74"/>
    </location>
</feature>
<dbReference type="AlphaFoldDB" id="A0A0J6ZKL5"/>
<keyword evidence="9" id="KW-1185">Reference proteome</keyword>
<name>A0A0J6ZKL5_9FIRM</name>
<evidence type="ECO:0000313" key="8">
    <source>
        <dbReference type="EMBL" id="KMO85376.1"/>
    </source>
</evidence>
<reference evidence="8 9" key="1">
    <citation type="submission" date="2015-06" db="EMBL/GenBank/DDBJ databases">
        <title>Draft genome sequence of beer spoilage bacterium Megasphaera cerevisiae type strain 20462.</title>
        <authorList>
            <person name="Kutumbaka K."/>
            <person name="Pasmowitz J."/>
            <person name="Mategko J."/>
            <person name="Reyes D."/>
            <person name="Friedrich A."/>
            <person name="Han S."/>
            <person name="Martens-Habbena W."/>
            <person name="Neal-McKinney J."/>
            <person name="Janagama H.K."/>
            <person name="Nadala C."/>
            <person name="Samadpour M."/>
        </authorList>
    </citation>
    <scope>NUCLEOTIDE SEQUENCE [LARGE SCALE GENOMIC DNA]</scope>
    <source>
        <strain evidence="8 9">DSM 20462</strain>
    </source>
</reference>
<keyword evidence="2" id="KW-0521">NADP</keyword>
<comment type="caution">
    <text evidence="8">The sequence shown here is derived from an EMBL/GenBank/DDBJ whole genome shotgun (WGS) entry which is preliminary data.</text>
</comment>
<evidence type="ECO:0000256" key="4">
    <source>
        <dbReference type="PIRSR" id="PIRSR000097-1"/>
    </source>
</evidence>
<feature type="active site" description="Proton donor" evidence="4">
    <location>
        <position position="49"/>
    </location>
</feature>
<protein>
    <submittedName>
        <fullName evidence="8">Glyoxal reductase</fullName>
    </submittedName>
</protein>
<dbReference type="RefSeq" id="WP_048515448.1">
    <property type="nucleotide sequence ID" value="NZ_FUXD01000072.1"/>
</dbReference>
<dbReference type="PIRSF" id="PIRSF000097">
    <property type="entry name" value="AKR"/>
    <property type="match status" value="1"/>
</dbReference>
<dbReference type="GO" id="GO:0016616">
    <property type="term" value="F:oxidoreductase activity, acting on the CH-OH group of donors, NAD or NADP as acceptor"/>
    <property type="evidence" value="ECO:0007669"/>
    <property type="project" value="UniProtKB-ARBA"/>
</dbReference>
<proteinExistence type="inferred from homology"/>
<dbReference type="PATRIC" id="fig|1122219.3.peg.3008"/>
<dbReference type="PROSITE" id="PS00798">
    <property type="entry name" value="ALDOKETO_REDUCTASE_1"/>
    <property type="match status" value="1"/>
</dbReference>
<evidence type="ECO:0000259" key="7">
    <source>
        <dbReference type="Pfam" id="PF00248"/>
    </source>
</evidence>
<keyword evidence="3" id="KW-0560">Oxidoreductase</keyword>
<dbReference type="InterPro" id="IPR023210">
    <property type="entry name" value="NADP_OxRdtase_dom"/>
</dbReference>
<dbReference type="PANTHER" id="PTHR43827">
    <property type="entry name" value="2,5-DIKETO-D-GLUCONIC ACID REDUCTASE"/>
    <property type="match status" value="1"/>
</dbReference>
<dbReference type="InterPro" id="IPR020471">
    <property type="entry name" value="AKR"/>
</dbReference>
<dbReference type="Pfam" id="PF00248">
    <property type="entry name" value="Aldo_ket_red"/>
    <property type="match status" value="1"/>
</dbReference>
<dbReference type="PROSITE" id="PS00062">
    <property type="entry name" value="ALDOKETO_REDUCTASE_2"/>
    <property type="match status" value="1"/>
</dbReference>
<feature type="domain" description="NADP-dependent oxidoreductase" evidence="7">
    <location>
        <begin position="23"/>
        <end position="258"/>
    </location>
</feature>
<dbReference type="FunFam" id="3.20.20.100:FF:000015">
    <property type="entry name" value="Oxidoreductase, aldo/keto reductase family"/>
    <property type="match status" value="1"/>
</dbReference>
<dbReference type="STRING" id="39029.BSR42_06950"/>
<dbReference type="OrthoDB" id="9804790at2"/>
<dbReference type="CDD" id="cd19071">
    <property type="entry name" value="AKR_AKR1-5-like"/>
    <property type="match status" value="1"/>
</dbReference>
<dbReference type="FunCoup" id="A0A0J6ZKL5">
    <property type="interactions" value="300"/>
</dbReference>
<dbReference type="InParanoid" id="A0A0J6ZKL5"/>
<dbReference type="SUPFAM" id="SSF51430">
    <property type="entry name" value="NAD(P)-linked oxidoreductase"/>
    <property type="match status" value="1"/>
</dbReference>